<keyword evidence="5" id="KW-0067">ATP-binding</keyword>
<dbReference type="RefSeq" id="WP_356953900.1">
    <property type="nucleotide sequence ID" value="NZ_JBEYBD010000001.1"/>
</dbReference>
<evidence type="ECO:0000313" key="10">
    <source>
        <dbReference type="Proteomes" id="UP001550628"/>
    </source>
</evidence>
<keyword evidence="2 6" id="KW-0808">Transferase</keyword>
<dbReference type="SUPFAM" id="SSF53613">
    <property type="entry name" value="Ribokinase-like"/>
    <property type="match status" value="1"/>
</dbReference>
<dbReference type="EMBL" id="JBEYBF010000004">
    <property type="protein sequence ID" value="MEU1952072.1"/>
    <property type="molecule type" value="Genomic_DNA"/>
</dbReference>
<evidence type="ECO:0000256" key="1">
    <source>
        <dbReference type="ARBA" id="ARBA00010688"/>
    </source>
</evidence>
<organism evidence="9 10">
    <name type="scientific">Nocardia rhamnosiphila</name>
    <dbReference type="NCBI Taxonomy" id="426716"/>
    <lineage>
        <taxon>Bacteria</taxon>
        <taxon>Bacillati</taxon>
        <taxon>Actinomycetota</taxon>
        <taxon>Actinomycetes</taxon>
        <taxon>Mycobacteriales</taxon>
        <taxon>Nocardiaceae</taxon>
        <taxon>Nocardia</taxon>
    </lineage>
</organism>
<evidence type="ECO:0000256" key="6">
    <source>
        <dbReference type="PIRNR" id="PIRNR000535"/>
    </source>
</evidence>
<dbReference type="Pfam" id="PF00294">
    <property type="entry name" value="PfkB"/>
    <property type="match status" value="1"/>
</dbReference>
<name>A0ABV2WMF7_9NOCA</name>
<dbReference type="GO" id="GO:0016301">
    <property type="term" value="F:kinase activity"/>
    <property type="evidence" value="ECO:0007669"/>
    <property type="project" value="UniProtKB-KW"/>
</dbReference>
<dbReference type="EC" id="2.7.1.-" evidence="9"/>
<keyword evidence="4 9" id="KW-0418">Kinase</keyword>
<evidence type="ECO:0000256" key="7">
    <source>
        <dbReference type="SAM" id="MobiDB-lite"/>
    </source>
</evidence>
<dbReference type="PANTHER" id="PTHR46566">
    <property type="entry name" value="1-PHOSPHOFRUCTOKINASE-RELATED"/>
    <property type="match status" value="1"/>
</dbReference>
<dbReference type="InterPro" id="IPR029056">
    <property type="entry name" value="Ribokinase-like"/>
</dbReference>
<dbReference type="InterPro" id="IPR002173">
    <property type="entry name" value="Carboh/pur_kinase_PfkB_CS"/>
</dbReference>
<dbReference type="Proteomes" id="UP001550628">
    <property type="component" value="Unassembled WGS sequence"/>
</dbReference>
<comment type="caution">
    <text evidence="9">The sequence shown here is derived from an EMBL/GenBank/DDBJ whole genome shotgun (WGS) entry which is preliminary data.</text>
</comment>
<reference evidence="9 10" key="1">
    <citation type="submission" date="2024-06" db="EMBL/GenBank/DDBJ databases">
        <title>The Natural Products Discovery Center: Release of the First 8490 Sequenced Strains for Exploring Actinobacteria Biosynthetic Diversity.</title>
        <authorList>
            <person name="Kalkreuter E."/>
            <person name="Kautsar S.A."/>
            <person name="Yang D."/>
            <person name="Bader C.D."/>
            <person name="Teijaro C.N."/>
            <person name="Fluegel L."/>
            <person name="Davis C.M."/>
            <person name="Simpson J.R."/>
            <person name="Lauterbach L."/>
            <person name="Steele A.D."/>
            <person name="Gui C."/>
            <person name="Meng S."/>
            <person name="Li G."/>
            <person name="Viehrig K."/>
            <person name="Ye F."/>
            <person name="Su P."/>
            <person name="Kiefer A.F."/>
            <person name="Nichols A."/>
            <person name="Cepeda A.J."/>
            <person name="Yan W."/>
            <person name="Fan B."/>
            <person name="Jiang Y."/>
            <person name="Adhikari A."/>
            <person name="Zheng C.-J."/>
            <person name="Schuster L."/>
            <person name="Cowan T.M."/>
            <person name="Smanski M.J."/>
            <person name="Chevrette M.G."/>
            <person name="De Carvalho L.P.S."/>
            <person name="Shen B."/>
        </authorList>
    </citation>
    <scope>NUCLEOTIDE SEQUENCE [LARGE SCALE GENOMIC DNA]</scope>
    <source>
        <strain evidence="9 10">NPDC019708</strain>
    </source>
</reference>
<dbReference type="PANTHER" id="PTHR46566:SF2">
    <property type="entry name" value="ATP-DEPENDENT 6-PHOSPHOFRUCTOKINASE ISOZYME 2"/>
    <property type="match status" value="1"/>
</dbReference>
<dbReference type="NCBIfam" id="TIGR03168">
    <property type="entry name" value="1-PFK"/>
    <property type="match status" value="1"/>
</dbReference>
<evidence type="ECO:0000256" key="5">
    <source>
        <dbReference type="ARBA" id="ARBA00022840"/>
    </source>
</evidence>
<dbReference type="InterPro" id="IPR011611">
    <property type="entry name" value="PfkB_dom"/>
</dbReference>
<protein>
    <submittedName>
        <fullName evidence="9">Hexose kinase</fullName>
        <ecNumber evidence="9">2.7.1.-</ecNumber>
    </submittedName>
</protein>
<feature type="domain" description="Carbohydrate kinase PfkB" evidence="8">
    <location>
        <begin position="2"/>
        <end position="290"/>
    </location>
</feature>
<sequence length="330" mass="34391">MTLNPTVDICLEVDELIAEGKNRARVRSVRAGGGGINVARCIRRLGGTATALYVSGGDTGLRLDHLLADEGMDRRRVPVGGGTREAFVVAETGTGHSYHIVPPGAPITEQETAGVLAAIRAGLPGSAALVVTGSVPPGLPDDFTATVVRQARQGRIPVLIDVTGGQLRRLPGEDVFLIRLDRKEAAGLIGSPIRSFDDARRANHRLLESGATRHAVTTVGALGAVYSEPGVDYQISAPPLPGRARSDACAGDSLVAALTYRTIRGDGCLRACEFGVAAAAATVSLPGTDVFEPATVDELVRRVRVRSVVHRADPAGADRPDTDVGAGHDR</sequence>
<evidence type="ECO:0000259" key="8">
    <source>
        <dbReference type="Pfam" id="PF00294"/>
    </source>
</evidence>
<evidence type="ECO:0000313" key="9">
    <source>
        <dbReference type="EMBL" id="MEU1952072.1"/>
    </source>
</evidence>
<evidence type="ECO:0000256" key="4">
    <source>
        <dbReference type="ARBA" id="ARBA00022777"/>
    </source>
</evidence>
<proteinExistence type="inferred from homology"/>
<dbReference type="InterPro" id="IPR017583">
    <property type="entry name" value="Tagatose/fructose_Pkinase"/>
</dbReference>
<gene>
    <name evidence="9" type="ORF">ABZ510_09430</name>
</gene>
<keyword evidence="10" id="KW-1185">Reference proteome</keyword>
<evidence type="ECO:0000256" key="2">
    <source>
        <dbReference type="ARBA" id="ARBA00022679"/>
    </source>
</evidence>
<evidence type="ECO:0000256" key="3">
    <source>
        <dbReference type="ARBA" id="ARBA00022741"/>
    </source>
</evidence>
<comment type="similarity">
    <text evidence="1">Belongs to the carbohydrate kinase PfkB family.</text>
</comment>
<feature type="region of interest" description="Disordered" evidence="7">
    <location>
        <begin position="311"/>
        <end position="330"/>
    </location>
</feature>
<dbReference type="PIRSF" id="PIRSF000535">
    <property type="entry name" value="1PFK/6PFK/LacC"/>
    <property type="match status" value="1"/>
</dbReference>
<accession>A0ABV2WMF7</accession>
<dbReference type="Gene3D" id="3.40.1190.20">
    <property type="match status" value="1"/>
</dbReference>
<keyword evidence="3" id="KW-0547">Nucleotide-binding</keyword>
<dbReference type="PROSITE" id="PS00583">
    <property type="entry name" value="PFKB_KINASES_1"/>
    <property type="match status" value="1"/>
</dbReference>